<evidence type="ECO:0000313" key="6">
    <source>
        <dbReference type="Proteomes" id="UP001154259"/>
    </source>
</evidence>
<gene>
    <name evidence="4" type="ORF">R53529_LOCUS1747</name>
    <name evidence="3" type="ORF">R53530_LOCUS1431</name>
</gene>
<keyword evidence="2" id="KW-0732">Signal</keyword>
<dbReference type="RefSeq" id="WP_271790178.1">
    <property type="nucleotide sequence ID" value="NZ_CAMXCJ010000002.1"/>
</dbReference>
<protein>
    <recommendedName>
        <fullName evidence="7">Secreted protein</fullName>
    </recommendedName>
</protein>
<feature type="compositionally biased region" description="Low complexity" evidence="1">
    <location>
        <begin position="67"/>
        <end position="80"/>
    </location>
</feature>
<reference evidence="3" key="1">
    <citation type="submission" date="2022-10" db="EMBL/GenBank/DDBJ databases">
        <authorList>
            <person name="Botero Cardona J."/>
        </authorList>
    </citation>
    <scope>NUCLEOTIDE SEQUENCE</scope>
    <source>
        <strain evidence="3">LMG 31819</strain>
        <strain evidence="4">R-53529</strain>
    </source>
</reference>
<name>A0A9W4XI14_9PROT</name>
<keyword evidence="6" id="KW-1185">Reference proteome</keyword>
<dbReference type="Proteomes" id="UP001154255">
    <property type="component" value="Unassembled WGS sequence"/>
</dbReference>
<evidence type="ECO:0000313" key="3">
    <source>
        <dbReference type="EMBL" id="CAI3944392.1"/>
    </source>
</evidence>
<evidence type="ECO:0000313" key="5">
    <source>
        <dbReference type="Proteomes" id="UP001154255"/>
    </source>
</evidence>
<dbReference type="EMBL" id="CAMXCM010000003">
    <property type="protein sequence ID" value="CAI3944392.1"/>
    <property type="molecule type" value="Genomic_DNA"/>
</dbReference>
<feature type="signal peptide" evidence="2">
    <location>
        <begin position="1"/>
        <end position="20"/>
    </location>
</feature>
<comment type="caution">
    <text evidence="3">The sequence shown here is derived from an EMBL/GenBank/DDBJ whole genome shotgun (WGS) entry which is preliminary data.</text>
</comment>
<evidence type="ECO:0000256" key="1">
    <source>
        <dbReference type="SAM" id="MobiDB-lite"/>
    </source>
</evidence>
<organism evidence="3 5">
    <name type="scientific">Commensalibacter communis</name>
    <dbReference type="NCBI Taxonomy" id="2972786"/>
    <lineage>
        <taxon>Bacteria</taxon>
        <taxon>Pseudomonadati</taxon>
        <taxon>Pseudomonadota</taxon>
        <taxon>Alphaproteobacteria</taxon>
        <taxon>Acetobacterales</taxon>
        <taxon>Acetobacteraceae</taxon>
    </lineage>
</organism>
<sequence>MRKYIISALSLLLVPSLSLAQGKNNAVQQITKQRDIADYNCKNNLPNQRAAIGFCKKRDGLQKKLDNMNNGYNNNQNQRNHNSHNHRDHHNNQDRHNH</sequence>
<evidence type="ECO:0000313" key="4">
    <source>
        <dbReference type="EMBL" id="CAI3951763.1"/>
    </source>
</evidence>
<dbReference type="AlphaFoldDB" id="A0A9W4XI14"/>
<feature type="region of interest" description="Disordered" evidence="1">
    <location>
        <begin position="64"/>
        <end position="98"/>
    </location>
</feature>
<feature type="chain" id="PRO_5040922215" description="Secreted protein" evidence="2">
    <location>
        <begin position="21"/>
        <end position="98"/>
    </location>
</feature>
<proteinExistence type="predicted"/>
<accession>A0A9W4XI14</accession>
<dbReference type="Proteomes" id="UP001154259">
    <property type="component" value="Unassembled WGS sequence"/>
</dbReference>
<evidence type="ECO:0000256" key="2">
    <source>
        <dbReference type="SAM" id="SignalP"/>
    </source>
</evidence>
<dbReference type="EMBL" id="CAMXCS010000005">
    <property type="protein sequence ID" value="CAI3951763.1"/>
    <property type="molecule type" value="Genomic_DNA"/>
</dbReference>
<evidence type="ECO:0008006" key="7">
    <source>
        <dbReference type="Google" id="ProtNLM"/>
    </source>
</evidence>
<dbReference type="GeneID" id="83712463"/>